<feature type="transmembrane region" description="Helical" evidence="9">
    <location>
        <begin position="83"/>
        <end position="103"/>
    </location>
</feature>
<evidence type="ECO:0000256" key="3">
    <source>
        <dbReference type="ARBA" id="ARBA00021007"/>
    </source>
</evidence>
<evidence type="ECO:0000256" key="4">
    <source>
        <dbReference type="ARBA" id="ARBA00022448"/>
    </source>
</evidence>
<protein>
    <recommendedName>
        <fullName evidence="3 9">NADH-ubiquinone oxidoreductase chain 3</fullName>
        <ecNumber evidence="9">7.1.1.2</ecNumber>
    </recommendedName>
</protein>
<dbReference type="InterPro" id="IPR038430">
    <property type="entry name" value="NDAH_ubi_oxred_su3_sf"/>
</dbReference>
<keyword evidence="9" id="KW-1278">Translocase</keyword>
<dbReference type="Gene3D" id="1.20.58.1610">
    <property type="entry name" value="NADH:ubiquinone/plastoquinone oxidoreductase, chain 3"/>
    <property type="match status" value="1"/>
</dbReference>
<gene>
    <name evidence="10" type="primary">ND3</name>
</gene>
<organism evidence="10">
    <name type="scientific">Bemisia afer</name>
    <name type="common">Whitefly</name>
    <dbReference type="NCBI Taxonomy" id="166114"/>
    <lineage>
        <taxon>Eukaryota</taxon>
        <taxon>Metazoa</taxon>
        <taxon>Ecdysozoa</taxon>
        <taxon>Arthropoda</taxon>
        <taxon>Hexapoda</taxon>
        <taxon>Insecta</taxon>
        <taxon>Pterygota</taxon>
        <taxon>Neoptera</taxon>
        <taxon>Paraneoptera</taxon>
        <taxon>Hemiptera</taxon>
        <taxon>Sternorrhyncha</taxon>
        <taxon>Aleyrodoidea</taxon>
        <taxon>Aleyrodidae</taxon>
        <taxon>Aleyrodinae</taxon>
        <taxon>Bemisia</taxon>
    </lineage>
</organism>
<dbReference type="GO" id="GO:0030964">
    <property type="term" value="C:NADH dehydrogenase complex"/>
    <property type="evidence" value="ECO:0007669"/>
    <property type="project" value="TreeGrafter"/>
</dbReference>
<dbReference type="PANTHER" id="PTHR11058:SF9">
    <property type="entry name" value="NADH-UBIQUINONE OXIDOREDUCTASE CHAIN 3"/>
    <property type="match status" value="1"/>
</dbReference>
<keyword evidence="4 9" id="KW-0813">Transport</keyword>
<dbReference type="GO" id="GO:0031966">
    <property type="term" value="C:mitochondrial membrane"/>
    <property type="evidence" value="ECO:0007669"/>
    <property type="project" value="UniProtKB-SubCell"/>
</dbReference>
<evidence type="ECO:0000256" key="1">
    <source>
        <dbReference type="ARBA" id="ARBA00004370"/>
    </source>
</evidence>
<keyword evidence="5 9" id="KW-0812">Transmembrane</keyword>
<keyword evidence="9" id="KW-0679">Respiratory chain</keyword>
<dbReference type="InterPro" id="IPR000440">
    <property type="entry name" value="NADH_UbQ/plastoQ_OxRdtase_su3"/>
</dbReference>
<accession>A0A0U2GVQ0</accession>
<dbReference type="GO" id="GO:0008137">
    <property type="term" value="F:NADH dehydrogenase (ubiquinone) activity"/>
    <property type="evidence" value="ECO:0007669"/>
    <property type="project" value="UniProtKB-UniRule"/>
</dbReference>
<keyword evidence="9" id="KW-0830">Ubiquinone</keyword>
<dbReference type="AlphaFoldDB" id="A0A0U2GVQ0"/>
<dbReference type="EC" id="7.1.1.2" evidence="9"/>
<name>A0A0U2GVQ0_BEMAF</name>
<feature type="transmembrane region" description="Helical" evidence="9">
    <location>
        <begin position="52"/>
        <end position="76"/>
    </location>
</feature>
<evidence type="ECO:0000313" key="10">
    <source>
        <dbReference type="EMBL" id="ALC75995.1"/>
    </source>
</evidence>
<dbReference type="EMBL" id="KR819174">
    <property type="protein sequence ID" value="ALC75995.1"/>
    <property type="molecule type" value="Genomic_DNA"/>
</dbReference>
<evidence type="ECO:0000256" key="8">
    <source>
        <dbReference type="ARBA" id="ARBA00049551"/>
    </source>
</evidence>
<keyword evidence="6 9" id="KW-1133">Transmembrane helix</keyword>
<comment type="similarity">
    <text evidence="2 9">Belongs to the complex I subunit 3 family.</text>
</comment>
<keyword evidence="7 9" id="KW-0472">Membrane</keyword>
<keyword evidence="9" id="KW-0249">Electron transport</keyword>
<geneLocation type="mitochondrion" evidence="10"/>
<evidence type="ECO:0000256" key="7">
    <source>
        <dbReference type="ARBA" id="ARBA00023136"/>
    </source>
</evidence>
<dbReference type="Pfam" id="PF00507">
    <property type="entry name" value="Oxidored_q4"/>
    <property type="match status" value="1"/>
</dbReference>
<feature type="transmembrane region" description="Helical" evidence="9">
    <location>
        <begin position="5"/>
        <end position="22"/>
    </location>
</feature>
<keyword evidence="9" id="KW-0520">NAD</keyword>
<evidence type="ECO:0000256" key="6">
    <source>
        <dbReference type="ARBA" id="ARBA00022989"/>
    </source>
</evidence>
<comment type="catalytic activity">
    <reaction evidence="8 9">
        <text>a ubiquinone + NADH + 5 H(+)(in) = a ubiquinol + NAD(+) + 4 H(+)(out)</text>
        <dbReference type="Rhea" id="RHEA:29091"/>
        <dbReference type="Rhea" id="RHEA-COMP:9565"/>
        <dbReference type="Rhea" id="RHEA-COMP:9566"/>
        <dbReference type="ChEBI" id="CHEBI:15378"/>
        <dbReference type="ChEBI" id="CHEBI:16389"/>
        <dbReference type="ChEBI" id="CHEBI:17976"/>
        <dbReference type="ChEBI" id="CHEBI:57540"/>
        <dbReference type="ChEBI" id="CHEBI:57945"/>
        <dbReference type="EC" id="7.1.1.2"/>
    </reaction>
</comment>
<reference evidence="10" key="1">
    <citation type="journal article" date="2015" name="Mitochondrial DNA">
        <title>A complete mitochondrial DNA genome derived from a Chinese population of the Bemisia afer species complex (Hemiptera: Aleyrodidae).</title>
        <authorList>
            <person name="Wang H.L."/>
            <person name="Zhang Z."/>
            <person name="Bing X.L."/>
            <person name="Liu Y.Q."/>
            <person name="Liu S.S."/>
            <person name="Wang X.W."/>
        </authorList>
    </citation>
    <scope>NUCLEOTIDE SEQUENCE</scope>
</reference>
<evidence type="ECO:0000256" key="9">
    <source>
        <dbReference type="RuleBase" id="RU003640"/>
    </source>
</evidence>
<sequence length="114" mass="13719">MCIYLFLSLTIMLILIVSYFMLNTKVNHNREKYSTFECGMDLMTSLRLPFSLHFYFISIVFLVFDIELMLVLPFIYCLKLFNIMNILMMILVLITIIILGFMYEWWTGLLNWMI</sequence>
<comment type="subcellular location">
    <subcellularLocation>
        <location evidence="1">Membrane</location>
    </subcellularLocation>
    <subcellularLocation>
        <location evidence="9">Mitochondrion membrane</location>
        <topology evidence="9">Multi-pass membrane protein</topology>
    </subcellularLocation>
</comment>
<proteinExistence type="inferred from homology"/>
<evidence type="ECO:0000256" key="5">
    <source>
        <dbReference type="ARBA" id="ARBA00022692"/>
    </source>
</evidence>
<evidence type="ECO:0000256" key="2">
    <source>
        <dbReference type="ARBA" id="ARBA00008472"/>
    </source>
</evidence>
<comment type="function">
    <text evidence="9">Core subunit of the mitochondrial membrane respiratory chain NADH dehydrogenase (Complex I) which catalyzes electron transfer from NADH through the respiratory chain, using ubiquinone as an electron acceptor. Essential for the catalytic activity of complex I.</text>
</comment>
<keyword evidence="9 10" id="KW-0496">Mitochondrion</keyword>
<dbReference type="PANTHER" id="PTHR11058">
    <property type="entry name" value="NADH-UBIQUINONE OXIDOREDUCTASE CHAIN 3"/>
    <property type="match status" value="1"/>
</dbReference>